<comment type="caution">
    <text evidence="2">The sequence shown here is derived from an EMBL/GenBank/DDBJ whole genome shotgun (WGS) entry which is preliminary data.</text>
</comment>
<feature type="non-terminal residue" evidence="2">
    <location>
        <position position="1"/>
    </location>
</feature>
<organism evidence="2">
    <name type="scientific">Tanacetum cinerariifolium</name>
    <name type="common">Dalmatian daisy</name>
    <name type="synonym">Chrysanthemum cinerariifolium</name>
    <dbReference type="NCBI Taxonomy" id="118510"/>
    <lineage>
        <taxon>Eukaryota</taxon>
        <taxon>Viridiplantae</taxon>
        <taxon>Streptophyta</taxon>
        <taxon>Embryophyta</taxon>
        <taxon>Tracheophyta</taxon>
        <taxon>Spermatophyta</taxon>
        <taxon>Magnoliopsida</taxon>
        <taxon>eudicotyledons</taxon>
        <taxon>Gunneridae</taxon>
        <taxon>Pentapetalae</taxon>
        <taxon>asterids</taxon>
        <taxon>campanulids</taxon>
        <taxon>Asterales</taxon>
        <taxon>Asteraceae</taxon>
        <taxon>Asteroideae</taxon>
        <taxon>Anthemideae</taxon>
        <taxon>Anthemidinae</taxon>
        <taxon>Tanacetum</taxon>
    </lineage>
</organism>
<evidence type="ECO:0000256" key="1">
    <source>
        <dbReference type="SAM" id="MobiDB-lite"/>
    </source>
</evidence>
<protein>
    <submittedName>
        <fullName evidence="2">Uncharacterized protein</fullName>
    </submittedName>
</protein>
<proteinExistence type="predicted"/>
<reference evidence="2" key="1">
    <citation type="journal article" date="2019" name="Sci. Rep.">
        <title>Draft genome of Tanacetum cinerariifolium, the natural source of mosquito coil.</title>
        <authorList>
            <person name="Yamashiro T."/>
            <person name="Shiraishi A."/>
            <person name="Satake H."/>
            <person name="Nakayama K."/>
        </authorList>
    </citation>
    <scope>NUCLEOTIDE SEQUENCE</scope>
</reference>
<accession>A0A699QSP4</accession>
<name>A0A699QSP4_TANCI</name>
<feature type="non-terminal residue" evidence="2">
    <location>
        <position position="133"/>
    </location>
</feature>
<dbReference type="AlphaFoldDB" id="A0A699QSP4"/>
<sequence>WLFDIDTLTRSMNYQPVVAGNQPNSSADIQDNFNAGTVGEEAVSIQQYVLLPLWSTGSKDPHTTDVDATFDVKENESEVHVSPRVRDLSDEFKEFSIIKTNGVNAAGTSITAVGPNSTNNTNSFNAAGPSHNA</sequence>
<feature type="compositionally biased region" description="Low complexity" evidence="1">
    <location>
        <begin position="116"/>
        <end position="127"/>
    </location>
</feature>
<evidence type="ECO:0000313" key="2">
    <source>
        <dbReference type="EMBL" id="GFC75943.1"/>
    </source>
</evidence>
<gene>
    <name evidence="2" type="ORF">Tci_847913</name>
</gene>
<feature type="region of interest" description="Disordered" evidence="1">
    <location>
        <begin position="114"/>
        <end position="133"/>
    </location>
</feature>
<dbReference type="EMBL" id="BKCJ011054055">
    <property type="protein sequence ID" value="GFC75943.1"/>
    <property type="molecule type" value="Genomic_DNA"/>
</dbReference>